<dbReference type="GO" id="GO:0003723">
    <property type="term" value="F:RNA binding"/>
    <property type="evidence" value="ECO:0007669"/>
    <property type="project" value="InterPro"/>
</dbReference>
<dbReference type="Pfam" id="PF00076">
    <property type="entry name" value="RRM_1"/>
    <property type="match status" value="1"/>
</dbReference>
<feature type="domain" description="RRM" evidence="2">
    <location>
        <begin position="1"/>
        <end position="79"/>
    </location>
</feature>
<evidence type="ECO:0000259" key="2">
    <source>
        <dbReference type="PROSITE" id="PS50102"/>
    </source>
</evidence>
<evidence type="ECO:0000256" key="1">
    <source>
        <dbReference type="SAM" id="MobiDB-lite"/>
    </source>
</evidence>
<dbReference type="AlphaFoldDB" id="A0A3B1BST3"/>
<dbReference type="SMART" id="SM00360">
    <property type="entry name" value="RRM"/>
    <property type="match status" value="1"/>
</dbReference>
<accession>A0A3B1BST3</accession>
<proteinExistence type="predicted"/>
<feature type="region of interest" description="Disordered" evidence="1">
    <location>
        <begin position="90"/>
        <end position="111"/>
    </location>
</feature>
<dbReference type="Gene3D" id="3.30.70.330">
    <property type="match status" value="1"/>
</dbReference>
<reference evidence="3" key="1">
    <citation type="submission" date="2018-06" db="EMBL/GenBank/DDBJ databases">
        <authorList>
            <person name="Zhirakovskaya E."/>
        </authorList>
    </citation>
    <scope>NUCLEOTIDE SEQUENCE</scope>
</reference>
<dbReference type="SUPFAM" id="SSF54928">
    <property type="entry name" value="RNA-binding domain, RBD"/>
    <property type="match status" value="1"/>
</dbReference>
<dbReference type="PROSITE" id="PS50102">
    <property type="entry name" value="RRM"/>
    <property type="match status" value="1"/>
</dbReference>
<dbReference type="CDD" id="cd00590">
    <property type="entry name" value="RRM_SF"/>
    <property type="match status" value="1"/>
</dbReference>
<name>A0A3B1BST3_9ZZZZ</name>
<evidence type="ECO:0000313" key="3">
    <source>
        <dbReference type="EMBL" id="VAX07727.1"/>
    </source>
</evidence>
<gene>
    <name evidence="3" type="ORF">MNBD_GAMMA26-834</name>
</gene>
<dbReference type="InterPro" id="IPR035979">
    <property type="entry name" value="RBD_domain_sf"/>
</dbReference>
<sequence>MGLFIGNLETGTTTSDLLGLFNDHDGITDIELVKRRSEDGEVRFGHVLFRSQSAMEKAVNHQKTMDLYGSVVQIREYVERAEKCERRIFDGQSAERSETERRKQVERRFQL</sequence>
<dbReference type="InterPro" id="IPR000504">
    <property type="entry name" value="RRM_dom"/>
</dbReference>
<protein>
    <recommendedName>
        <fullName evidence="2">RRM domain-containing protein</fullName>
    </recommendedName>
</protein>
<dbReference type="EMBL" id="UOFX01000029">
    <property type="protein sequence ID" value="VAX07727.1"/>
    <property type="molecule type" value="Genomic_DNA"/>
</dbReference>
<dbReference type="InterPro" id="IPR012677">
    <property type="entry name" value="Nucleotide-bd_a/b_plait_sf"/>
</dbReference>
<organism evidence="3">
    <name type="scientific">hydrothermal vent metagenome</name>
    <dbReference type="NCBI Taxonomy" id="652676"/>
    <lineage>
        <taxon>unclassified sequences</taxon>
        <taxon>metagenomes</taxon>
        <taxon>ecological metagenomes</taxon>
    </lineage>
</organism>